<accession>A0ABS4NYW3</accession>
<evidence type="ECO:0000256" key="1">
    <source>
        <dbReference type="ARBA" id="ARBA00022723"/>
    </source>
</evidence>
<feature type="chain" id="PRO_5045167259" evidence="3">
    <location>
        <begin position="26"/>
        <end position="258"/>
    </location>
</feature>
<evidence type="ECO:0000313" key="6">
    <source>
        <dbReference type="Proteomes" id="UP000773462"/>
    </source>
</evidence>
<dbReference type="PANTHER" id="PTHR10587">
    <property type="entry name" value="GLYCOSYL TRANSFERASE-RELATED"/>
    <property type="match status" value="1"/>
</dbReference>
<dbReference type="PANTHER" id="PTHR10587:SF133">
    <property type="entry name" value="CHITIN DEACETYLASE 1-RELATED"/>
    <property type="match status" value="1"/>
</dbReference>
<dbReference type="SUPFAM" id="SSF88713">
    <property type="entry name" value="Glycoside hydrolase/deacetylase"/>
    <property type="match status" value="1"/>
</dbReference>
<keyword evidence="3" id="KW-0732">Signal</keyword>
<sequence>MRTATRLTAAVLAALALMHSPSDLALGSPNKAKNRYYYEERGDMIWEVRTSQKVIALTFDDGPDPLETDGILEVLHEYQAKCTFFAIGKRIAAYPDVARRVINEGHELANHTYNHVYFKRPISGEQIQEELALTEKEIMKISGRHSSLFRPPGGMYDETLIDVSNSMGLKPVLWSWHQDTRDWNRPGVWNISSRVIRNAKSGDIVLFHDHVHGPSQTKEALKIILPELKKQGFRFVTVSELIQLSDVQQAKTDRHMTY</sequence>
<evidence type="ECO:0000313" key="5">
    <source>
        <dbReference type="EMBL" id="MBP2115265.1"/>
    </source>
</evidence>
<name>A0ABS4NYW3_9BACL</name>
<dbReference type="EMBL" id="JAGGLV010000025">
    <property type="protein sequence ID" value="MBP2115265.1"/>
    <property type="molecule type" value="Genomic_DNA"/>
</dbReference>
<keyword evidence="2" id="KW-0378">Hydrolase</keyword>
<evidence type="ECO:0000256" key="2">
    <source>
        <dbReference type="ARBA" id="ARBA00022801"/>
    </source>
</evidence>
<dbReference type="Proteomes" id="UP000773462">
    <property type="component" value="Unassembled WGS sequence"/>
</dbReference>
<gene>
    <name evidence="5" type="ORF">J2Z70_005452</name>
</gene>
<dbReference type="Pfam" id="PF01522">
    <property type="entry name" value="Polysacc_deac_1"/>
    <property type="match status" value="1"/>
</dbReference>
<feature type="domain" description="NodB homology" evidence="4">
    <location>
        <begin position="53"/>
        <end position="236"/>
    </location>
</feature>
<dbReference type="InterPro" id="IPR011330">
    <property type="entry name" value="Glyco_hydro/deAcase_b/a-brl"/>
</dbReference>
<keyword evidence="1" id="KW-0479">Metal-binding</keyword>
<dbReference type="InterPro" id="IPR050248">
    <property type="entry name" value="Polysacc_deacetylase_ArnD"/>
</dbReference>
<evidence type="ECO:0000259" key="4">
    <source>
        <dbReference type="PROSITE" id="PS51677"/>
    </source>
</evidence>
<evidence type="ECO:0000256" key="3">
    <source>
        <dbReference type="SAM" id="SignalP"/>
    </source>
</evidence>
<dbReference type="RefSeq" id="WP_076081055.1">
    <property type="nucleotide sequence ID" value="NZ_JAGGLV010000025.1"/>
</dbReference>
<proteinExistence type="predicted"/>
<comment type="caution">
    <text evidence="5">The sequence shown here is derived from an EMBL/GenBank/DDBJ whole genome shotgun (WGS) entry which is preliminary data.</text>
</comment>
<dbReference type="InterPro" id="IPR002509">
    <property type="entry name" value="NODB_dom"/>
</dbReference>
<reference evidence="5 6" key="1">
    <citation type="submission" date="2021-03" db="EMBL/GenBank/DDBJ databases">
        <title>Genomic Encyclopedia of Type Strains, Phase IV (KMG-IV): sequencing the most valuable type-strain genomes for metagenomic binning, comparative biology and taxonomic classification.</title>
        <authorList>
            <person name="Goeker M."/>
        </authorList>
    </citation>
    <scope>NUCLEOTIDE SEQUENCE [LARGE SCALE GENOMIC DNA]</scope>
    <source>
        <strain evidence="5 6">DSM 101953</strain>
    </source>
</reference>
<dbReference type="Gene3D" id="3.20.20.370">
    <property type="entry name" value="Glycoside hydrolase/deacetylase"/>
    <property type="match status" value="1"/>
</dbReference>
<keyword evidence="6" id="KW-1185">Reference proteome</keyword>
<organism evidence="5 6">
    <name type="scientific">Paenibacillus silagei</name>
    <dbReference type="NCBI Taxonomy" id="1670801"/>
    <lineage>
        <taxon>Bacteria</taxon>
        <taxon>Bacillati</taxon>
        <taxon>Bacillota</taxon>
        <taxon>Bacilli</taxon>
        <taxon>Bacillales</taxon>
        <taxon>Paenibacillaceae</taxon>
        <taxon>Paenibacillus</taxon>
    </lineage>
</organism>
<protein>
    <submittedName>
        <fullName evidence="5">Peptidoglycan/xylan/chitin deacetylase (PgdA/CDA1 family)</fullName>
    </submittedName>
</protein>
<dbReference type="PROSITE" id="PS51677">
    <property type="entry name" value="NODB"/>
    <property type="match status" value="1"/>
</dbReference>
<feature type="signal peptide" evidence="3">
    <location>
        <begin position="1"/>
        <end position="25"/>
    </location>
</feature>